<reference evidence="2" key="1">
    <citation type="journal article" date="2021" name="PeerJ">
        <title>Extensive microbial diversity within the chicken gut microbiome revealed by metagenomics and culture.</title>
        <authorList>
            <person name="Gilroy R."/>
            <person name="Ravi A."/>
            <person name="Getino M."/>
            <person name="Pursley I."/>
            <person name="Horton D.L."/>
            <person name="Alikhan N.F."/>
            <person name="Baker D."/>
            <person name="Gharbi K."/>
            <person name="Hall N."/>
            <person name="Watson M."/>
            <person name="Adriaenssens E.M."/>
            <person name="Foster-Nyarko E."/>
            <person name="Jarju S."/>
            <person name="Secka A."/>
            <person name="Antonio M."/>
            <person name="Oren A."/>
            <person name="Chaudhuri R.R."/>
            <person name="La Ragione R."/>
            <person name="Hildebrand F."/>
            <person name="Pallen M.J."/>
        </authorList>
    </citation>
    <scope>NUCLEOTIDE SEQUENCE</scope>
    <source>
        <strain evidence="2">ChiGjej2B2-7701</strain>
    </source>
</reference>
<dbReference type="AlphaFoldDB" id="A0A921LRP3"/>
<evidence type="ECO:0000259" key="1">
    <source>
        <dbReference type="Pfam" id="PF04432"/>
    </source>
</evidence>
<gene>
    <name evidence="2" type="ORF">K8U80_07420</name>
</gene>
<proteinExistence type="predicted"/>
<dbReference type="InterPro" id="IPR007525">
    <property type="entry name" value="FrhB_FdhB_C"/>
</dbReference>
<dbReference type="PANTHER" id="PTHR43193:SF2">
    <property type="entry name" value="POLYFERREDOXIN PROTEIN FWDF"/>
    <property type="match status" value="1"/>
</dbReference>
<evidence type="ECO:0000313" key="2">
    <source>
        <dbReference type="EMBL" id="HJG31210.1"/>
    </source>
</evidence>
<dbReference type="PANTHER" id="PTHR43193">
    <property type="match status" value="1"/>
</dbReference>
<feature type="domain" description="Coenzyme F420 hydrogenase/dehydrogenase beta subunit C-terminal" evidence="1">
    <location>
        <begin position="100"/>
        <end position="261"/>
    </location>
</feature>
<name>A0A921LRP3_9ACTN</name>
<dbReference type="Proteomes" id="UP000746751">
    <property type="component" value="Unassembled WGS sequence"/>
</dbReference>
<organism evidence="2 3">
    <name type="scientific">Collinsella ihumii</name>
    <dbReference type="NCBI Taxonomy" id="1720204"/>
    <lineage>
        <taxon>Bacteria</taxon>
        <taxon>Bacillati</taxon>
        <taxon>Actinomycetota</taxon>
        <taxon>Coriobacteriia</taxon>
        <taxon>Coriobacteriales</taxon>
        <taxon>Coriobacteriaceae</taxon>
        <taxon>Collinsella</taxon>
    </lineage>
</organism>
<accession>A0A921LRP3</accession>
<reference evidence="2" key="2">
    <citation type="submission" date="2021-09" db="EMBL/GenBank/DDBJ databases">
        <authorList>
            <person name="Gilroy R."/>
        </authorList>
    </citation>
    <scope>NUCLEOTIDE SEQUENCE</scope>
    <source>
        <strain evidence="2">ChiGjej2B2-7701</strain>
    </source>
</reference>
<dbReference type="Pfam" id="PF04432">
    <property type="entry name" value="FrhB_FdhB_C"/>
    <property type="match status" value="1"/>
</dbReference>
<comment type="caution">
    <text evidence="2">The sequence shown here is derived from an EMBL/GenBank/DDBJ whole genome shotgun (WGS) entry which is preliminary data.</text>
</comment>
<dbReference type="EMBL" id="DYVF01000045">
    <property type="protein sequence ID" value="HJG31210.1"/>
    <property type="molecule type" value="Genomic_DNA"/>
</dbReference>
<evidence type="ECO:0000313" key="3">
    <source>
        <dbReference type="Proteomes" id="UP000746751"/>
    </source>
</evidence>
<dbReference type="InterPro" id="IPR052977">
    <property type="entry name" value="Polyferredoxin-like_ET"/>
</dbReference>
<sequence>MDFEELEERGEYPVAFAARNLDDGVRRRSSSGGMYHALASNVIGDLSGVVYGCAFDEELRASHIRCETMADVERCMGSKYSQSDMGNSIRQVREDLEDGRAVLFTGTPCQVAAVRAACADVEGGVLVTADIICHGVPSPEVFQGWLAELERARGARVARYEHRPKSRGWGHFERVTWEDGRTEQGTRLAEAWKRLFYDNRMLRPSCYRCPYTVTSERPGDVTIADFWGVAGTPHARGDDAALGVSLVLANGPAGLRVLRDLDADLEPASMEEALPRNPMLERPSTYEGEHDGPWRGLYSDGLLAMARRERYLVSPARSLASNAKRVMKRILGR</sequence>
<protein>
    <submittedName>
        <fullName evidence="2">Coenzyme F420 hydrogenase/dehydrogenase, beta subunit C-terminal domain</fullName>
    </submittedName>
</protein>